<dbReference type="OrthoDB" id="128536at2759"/>
<evidence type="ECO:0000256" key="3">
    <source>
        <dbReference type="ARBA" id="ARBA00022833"/>
    </source>
</evidence>
<evidence type="ECO:0000256" key="4">
    <source>
        <dbReference type="ARBA" id="ARBA00038402"/>
    </source>
</evidence>
<keyword evidence="2" id="KW-0479">Metal-binding</keyword>
<evidence type="ECO:0000256" key="5">
    <source>
        <dbReference type="SAM" id="MobiDB-lite"/>
    </source>
</evidence>
<keyword evidence="7" id="KW-1185">Reference proteome</keyword>
<organism evidence="6 7">
    <name type="scientific">Thelephora terrestris</name>
    <dbReference type="NCBI Taxonomy" id="56493"/>
    <lineage>
        <taxon>Eukaryota</taxon>
        <taxon>Fungi</taxon>
        <taxon>Dikarya</taxon>
        <taxon>Basidiomycota</taxon>
        <taxon>Agaricomycotina</taxon>
        <taxon>Agaricomycetes</taxon>
        <taxon>Thelephorales</taxon>
        <taxon>Thelephoraceae</taxon>
        <taxon>Thelephora</taxon>
    </lineage>
</organism>
<reference evidence="6" key="2">
    <citation type="submission" date="2020-11" db="EMBL/GenBank/DDBJ databases">
        <authorList>
            <consortium name="DOE Joint Genome Institute"/>
            <person name="Kuo A."/>
            <person name="Miyauchi S."/>
            <person name="Kiss E."/>
            <person name="Drula E."/>
            <person name="Kohler A."/>
            <person name="Sanchez-Garcia M."/>
            <person name="Andreopoulos B."/>
            <person name="Barry K.W."/>
            <person name="Bonito G."/>
            <person name="Buee M."/>
            <person name="Carver A."/>
            <person name="Chen C."/>
            <person name="Cichocki N."/>
            <person name="Clum A."/>
            <person name="Culley D."/>
            <person name="Crous P.W."/>
            <person name="Fauchery L."/>
            <person name="Girlanda M."/>
            <person name="Hayes R."/>
            <person name="Keri Z."/>
            <person name="Labutti K."/>
            <person name="Lipzen A."/>
            <person name="Lombard V."/>
            <person name="Magnuson J."/>
            <person name="Maillard F."/>
            <person name="Morin E."/>
            <person name="Murat C."/>
            <person name="Nolan M."/>
            <person name="Ohm R."/>
            <person name="Pangilinan J."/>
            <person name="Pereira M."/>
            <person name="Perotto S."/>
            <person name="Peter M."/>
            <person name="Riley R."/>
            <person name="Sitrit Y."/>
            <person name="Stielow B."/>
            <person name="Szollosi G."/>
            <person name="Zifcakova L."/>
            <person name="Stursova M."/>
            <person name="Spatafora J.W."/>
            <person name="Tedersoo L."/>
            <person name="Vaario L.-M."/>
            <person name="Yamada A."/>
            <person name="Yan M."/>
            <person name="Wang P."/>
            <person name="Xu J."/>
            <person name="Bruns T."/>
            <person name="Baldrian P."/>
            <person name="Vilgalys R."/>
            <person name="Henrissat B."/>
            <person name="Grigoriev I.V."/>
            <person name="Hibbett D."/>
            <person name="Nagy L.G."/>
            <person name="Martin F.M."/>
        </authorList>
    </citation>
    <scope>NUCLEOTIDE SEQUENCE</scope>
    <source>
        <strain evidence="6">UH-Tt-Lm1</strain>
    </source>
</reference>
<keyword evidence="1" id="KW-0819">tRNA processing</keyword>
<evidence type="ECO:0000313" key="6">
    <source>
        <dbReference type="EMBL" id="KAF9792598.1"/>
    </source>
</evidence>
<comment type="similarity">
    <text evidence="4">Belongs to the eukaryotic/archaeal RNase P protein component 4 family.</text>
</comment>
<comment type="caution">
    <text evidence="6">The sequence shown here is derived from an EMBL/GenBank/DDBJ whole genome shotgun (WGS) entry which is preliminary data.</text>
</comment>
<keyword evidence="3" id="KW-0862">Zinc</keyword>
<evidence type="ECO:0000256" key="2">
    <source>
        <dbReference type="ARBA" id="ARBA00022723"/>
    </source>
</evidence>
<dbReference type="Proteomes" id="UP000736335">
    <property type="component" value="Unassembled WGS sequence"/>
</dbReference>
<dbReference type="AlphaFoldDB" id="A0A9P6HQ01"/>
<reference evidence="6" key="1">
    <citation type="journal article" date="2020" name="Nat. Commun.">
        <title>Large-scale genome sequencing of mycorrhizal fungi provides insights into the early evolution of symbiotic traits.</title>
        <authorList>
            <person name="Miyauchi S."/>
            <person name="Kiss E."/>
            <person name="Kuo A."/>
            <person name="Drula E."/>
            <person name="Kohler A."/>
            <person name="Sanchez-Garcia M."/>
            <person name="Morin E."/>
            <person name="Andreopoulos B."/>
            <person name="Barry K.W."/>
            <person name="Bonito G."/>
            <person name="Buee M."/>
            <person name="Carver A."/>
            <person name="Chen C."/>
            <person name="Cichocki N."/>
            <person name="Clum A."/>
            <person name="Culley D."/>
            <person name="Crous P.W."/>
            <person name="Fauchery L."/>
            <person name="Girlanda M."/>
            <person name="Hayes R.D."/>
            <person name="Keri Z."/>
            <person name="LaButti K."/>
            <person name="Lipzen A."/>
            <person name="Lombard V."/>
            <person name="Magnuson J."/>
            <person name="Maillard F."/>
            <person name="Murat C."/>
            <person name="Nolan M."/>
            <person name="Ohm R.A."/>
            <person name="Pangilinan J."/>
            <person name="Pereira M.F."/>
            <person name="Perotto S."/>
            <person name="Peter M."/>
            <person name="Pfister S."/>
            <person name="Riley R."/>
            <person name="Sitrit Y."/>
            <person name="Stielow J.B."/>
            <person name="Szollosi G."/>
            <person name="Zifcakova L."/>
            <person name="Stursova M."/>
            <person name="Spatafora J.W."/>
            <person name="Tedersoo L."/>
            <person name="Vaario L.M."/>
            <person name="Yamada A."/>
            <person name="Yan M."/>
            <person name="Wang P."/>
            <person name="Xu J."/>
            <person name="Bruns T."/>
            <person name="Baldrian P."/>
            <person name="Vilgalys R."/>
            <person name="Dunand C."/>
            <person name="Henrissat B."/>
            <person name="Grigoriev I.V."/>
            <person name="Hibbett D."/>
            <person name="Nagy L.G."/>
            <person name="Martin F.M."/>
        </authorList>
    </citation>
    <scope>NUCLEOTIDE SEQUENCE</scope>
    <source>
        <strain evidence="6">UH-Tt-Lm1</strain>
    </source>
</reference>
<evidence type="ECO:0000313" key="7">
    <source>
        <dbReference type="Proteomes" id="UP000736335"/>
    </source>
</evidence>
<sequence length="233" mass="25959">MAKKQRENAPPNPHSVPNREIMQRLNFLYQASTWLSSLPASKGDVTPTAEPSVPPVISSDSKGKKKQKPRVPPVTPAYLSRAYVSSMKAIGRKTVVKLDPSVKRTICKGCDALLIPGMTAIVRSKPSSSHKKMVRLSCVNCKTMRRIPAPPISQEVPESAMQVDGVEVEGKSRKRPKRNVVFKRPFFERPEHILFRGNEMVVNTDEDMPRETAPRESEPVRMEIDAVPIPIDG</sequence>
<dbReference type="PANTHER" id="PTHR14742">
    <property type="entry name" value="RIBONUCLEASE P SUBUNIT P21"/>
    <property type="match status" value="1"/>
</dbReference>
<dbReference type="EMBL" id="WIUZ02000001">
    <property type="protein sequence ID" value="KAF9792598.1"/>
    <property type="molecule type" value="Genomic_DNA"/>
</dbReference>
<proteinExistence type="inferred from homology"/>
<evidence type="ECO:0000256" key="1">
    <source>
        <dbReference type="ARBA" id="ARBA00022694"/>
    </source>
</evidence>
<dbReference type="Gene3D" id="6.20.50.20">
    <property type="match status" value="1"/>
</dbReference>
<gene>
    <name evidence="6" type="ORF">BJ322DRAFT_60070</name>
</gene>
<dbReference type="Pfam" id="PF04032">
    <property type="entry name" value="Rpr2"/>
    <property type="match status" value="1"/>
</dbReference>
<feature type="region of interest" description="Disordered" evidence="5">
    <location>
        <begin position="40"/>
        <end position="74"/>
    </location>
</feature>
<dbReference type="GO" id="GO:0046872">
    <property type="term" value="F:metal ion binding"/>
    <property type="evidence" value="ECO:0007669"/>
    <property type="project" value="UniProtKB-KW"/>
</dbReference>
<accession>A0A9P6HQ01</accession>
<dbReference type="InterPro" id="IPR007175">
    <property type="entry name" value="Rpr2/Snm1/Rpp21"/>
</dbReference>
<dbReference type="GO" id="GO:0008033">
    <property type="term" value="P:tRNA processing"/>
    <property type="evidence" value="ECO:0007669"/>
    <property type="project" value="UniProtKB-KW"/>
</dbReference>
<protein>
    <submittedName>
        <fullName evidence="6">Rpr2-domain-containing protein</fullName>
    </submittedName>
</protein>
<dbReference type="PANTHER" id="PTHR14742:SF0">
    <property type="entry name" value="RIBONUCLEASE P PROTEIN SUBUNIT P21"/>
    <property type="match status" value="1"/>
</dbReference>
<name>A0A9P6HQ01_9AGAM</name>
<dbReference type="GO" id="GO:0005655">
    <property type="term" value="C:nucleolar ribonuclease P complex"/>
    <property type="evidence" value="ECO:0007669"/>
    <property type="project" value="TreeGrafter"/>
</dbReference>